<evidence type="ECO:0000313" key="10">
    <source>
        <dbReference type="Proteomes" id="UP000320585"/>
    </source>
</evidence>
<evidence type="ECO:0000256" key="6">
    <source>
        <dbReference type="HAMAP-Rule" id="MF_01894"/>
    </source>
</evidence>
<dbReference type="GO" id="GO:0005737">
    <property type="term" value="C:cytoplasm"/>
    <property type="evidence" value="ECO:0007669"/>
    <property type="project" value="UniProtKB-SubCell"/>
</dbReference>
<name>A0A8D4UUU2_9FIRM</name>
<dbReference type="EMBL" id="AP019697">
    <property type="protein sequence ID" value="BBK25352.1"/>
    <property type="molecule type" value="Genomic_DNA"/>
</dbReference>
<dbReference type="Gene3D" id="1.20.1060.20">
    <property type="match status" value="1"/>
</dbReference>
<dbReference type="GO" id="GO:0006260">
    <property type="term" value="P:DNA replication"/>
    <property type="evidence" value="ECO:0007669"/>
    <property type="project" value="UniProtKB-UniRule"/>
</dbReference>
<dbReference type="GO" id="GO:0003677">
    <property type="term" value="F:DNA binding"/>
    <property type="evidence" value="ECO:0007669"/>
    <property type="project" value="UniProtKB-UniRule"/>
</dbReference>
<dbReference type="Pfam" id="PF02463">
    <property type="entry name" value="SMC_N"/>
    <property type="match status" value="1"/>
</dbReference>
<evidence type="ECO:0000256" key="4">
    <source>
        <dbReference type="ARBA" id="ARBA00023054"/>
    </source>
</evidence>
<comment type="function">
    <text evidence="6">Required for chromosome condensation and partitioning.</text>
</comment>
<dbReference type="NCBIfam" id="TIGR02168">
    <property type="entry name" value="SMC_prok_B"/>
    <property type="match status" value="1"/>
</dbReference>
<dbReference type="GO" id="GO:0005524">
    <property type="term" value="F:ATP binding"/>
    <property type="evidence" value="ECO:0007669"/>
    <property type="project" value="UniProtKB-UniRule"/>
</dbReference>
<comment type="subunit">
    <text evidence="6">Homodimer.</text>
</comment>
<dbReference type="GO" id="GO:0016887">
    <property type="term" value="F:ATP hydrolysis activity"/>
    <property type="evidence" value="ECO:0007669"/>
    <property type="project" value="InterPro"/>
</dbReference>
<keyword evidence="1 6" id="KW-0963">Cytoplasm</keyword>
<comment type="subcellular location">
    <subcellularLocation>
        <location evidence="6">Cytoplasm</location>
    </subcellularLocation>
</comment>
<dbReference type="PIRSF" id="PIRSF005719">
    <property type="entry name" value="SMC"/>
    <property type="match status" value="1"/>
</dbReference>
<keyword evidence="10" id="KW-1185">Reference proteome</keyword>
<dbReference type="SMART" id="SM00968">
    <property type="entry name" value="SMC_hinge"/>
    <property type="match status" value="1"/>
</dbReference>
<comment type="domain">
    <text evidence="6">Contains large globular domains required for ATP hydrolysis at each terminus and a third globular domain forming a flexible hinge near the middle of the molecule. These domains are separated by coiled-coil structures.</text>
</comment>
<accession>A0A8D4UUU2</accession>
<dbReference type="AlphaFoldDB" id="A0A8D4UUU2"/>
<feature type="region of interest" description="Disordered" evidence="7">
    <location>
        <begin position="821"/>
        <end position="858"/>
    </location>
</feature>
<dbReference type="GO" id="GO:0030261">
    <property type="term" value="P:chromosome condensation"/>
    <property type="evidence" value="ECO:0007669"/>
    <property type="project" value="InterPro"/>
</dbReference>
<dbReference type="Gene3D" id="3.30.70.1620">
    <property type="match status" value="1"/>
</dbReference>
<gene>
    <name evidence="6 9" type="primary">smc</name>
    <name evidence="9" type="ORF">Dia5BBH33_12870</name>
</gene>
<dbReference type="InterPro" id="IPR027417">
    <property type="entry name" value="P-loop_NTPase"/>
</dbReference>
<proteinExistence type="inferred from homology"/>
<dbReference type="InterPro" id="IPR036277">
    <property type="entry name" value="SMC_hinge_sf"/>
</dbReference>
<comment type="similarity">
    <text evidence="6">Belongs to the SMC family.</text>
</comment>
<feature type="region of interest" description="Disordered" evidence="7">
    <location>
        <begin position="313"/>
        <end position="334"/>
    </location>
</feature>
<feature type="region of interest" description="Disordered" evidence="7">
    <location>
        <begin position="699"/>
        <end position="721"/>
    </location>
</feature>
<dbReference type="GO" id="GO:0007059">
    <property type="term" value="P:chromosome segregation"/>
    <property type="evidence" value="ECO:0007669"/>
    <property type="project" value="UniProtKB-UniRule"/>
</dbReference>
<keyword evidence="4 6" id="KW-0175">Coiled coil</keyword>
<dbReference type="OrthoDB" id="9808768at2"/>
<feature type="compositionally biased region" description="Basic and acidic residues" evidence="7">
    <location>
        <begin position="829"/>
        <end position="858"/>
    </location>
</feature>
<dbReference type="GO" id="GO:0007062">
    <property type="term" value="P:sister chromatid cohesion"/>
    <property type="evidence" value="ECO:0007669"/>
    <property type="project" value="InterPro"/>
</dbReference>
<dbReference type="SUPFAM" id="SSF52540">
    <property type="entry name" value="P-loop containing nucleoside triphosphate hydrolases"/>
    <property type="match status" value="1"/>
</dbReference>
<protein>
    <recommendedName>
        <fullName evidence="6">Chromosome partition protein Smc</fullName>
    </recommendedName>
</protein>
<evidence type="ECO:0000256" key="3">
    <source>
        <dbReference type="ARBA" id="ARBA00022840"/>
    </source>
</evidence>
<dbReference type="Proteomes" id="UP000320585">
    <property type="component" value="Chromosome"/>
</dbReference>
<feature type="compositionally biased region" description="Acidic residues" evidence="7">
    <location>
        <begin position="321"/>
        <end position="334"/>
    </location>
</feature>
<dbReference type="PANTHER" id="PTHR43977">
    <property type="entry name" value="STRUCTURAL MAINTENANCE OF CHROMOSOMES PROTEIN 3"/>
    <property type="match status" value="1"/>
</dbReference>
<feature type="domain" description="SMC hinge" evidence="8">
    <location>
        <begin position="522"/>
        <end position="640"/>
    </location>
</feature>
<dbReference type="KEGG" id="dho:Dia5BBH33_12870"/>
<organism evidence="9 10">
    <name type="scientific">Dialister hominis</name>
    <dbReference type="NCBI Taxonomy" id="2582419"/>
    <lineage>
        <taxon>Bacteria</taxon>
        <taxon>Bacillati</taxon>
        <taxon>Bacillota</taxon>
        <taxon>Negativicutes</taxon>
        <taxon>Veillonellales</taxon>
        <taxon>Veillonellaceae</taxon>
        <taxon>Dialister</taxon>
    </lineage>
</organism>
<reference evidence="10" key="1">
    <citation type="submission" date="2019-05" db="EMBL/GenBank/DDBJ databases">
        <title>Complete genome sequencing of Dialister sp. strain 5BBH33.</title>
        <authorList>
            <person name="Sakamoto M."/>
            <person name="Murakami T."/>
            <person name="Mori H."/>
        </authorList>
    </citation>
    <scope>NUCLEOTIDE SEQUENCE [LARGE SCALE GENOMIC DNA]</scope>
    <source>
        <strain evidence="10">5BBH33</strain>
    </source>
</reference>
<sequence length="1178" mass="133438">MKLLRLILQGFKSFADKTTIEFADGMTVIVGPNGCGKSNISDAVRWVLGEQNVRNLRGQKSEDIIFAGSESRTRKNGAEVTLVLDNSNRELPLDTAEVSITRRILRNGDSDFQINKRNCRLKDIHELLANTGLGKGSLAIIGQNRVDEVLTAKPEERRAIFEDVAGISLYRMRKNEGLQKLVKTAENMDRVKDMMAMLDEQTGPMKEKAEKAKAYKALAAEKRAVQATMSALKLDSIKESLEKHKAETETLEQDSVKWKAELTKAAAALAKLEQETLLHQEKVKKAGTDFAEAKEKLDGIRVDYKIKEEALEQEKKRTEELKEDEEDQKEAEEELIEEIQNDEEEMKAAEAEKADWLAKQNQAEAEKEKLAGELEASEKAYSEILNFSRQKMAEKQKLEQGLAYLDNEVRRLKGESSRREEAAKSIEGELQKTNEALASLLAEEKEAMARQEQLKEEGIRDRKALDKARNECFSIGNELNEAESSFRTIHSHREYLEKADKEYASFSRTTKTVMENRAIFGDAVHGALGELIHVPSEYTAAAEVALGSQISNIVTDTTKSAGDIIRWLKEKNLGRATFYPLESMKPSSYSGREQEASREEGILGIAADLFETDSLYQDLLHSLLGRTLIAKDLDAARRVSKKYGYRLRIVTLDGQIVNAGGSMTGGSMKKKENTYFGRKEEIKELYAEEKKREKDLADLRKRKQEKETARDSLSEKVAGERESWHQMDLALASFKGQKDGLEKTKTDQETRLKEGKDALASISESLEKSVQQMTEGRELLKTYEDIPEPGKDEKSLAIRKQIDDKAGELIAIREGLTKAESRASFAKRMMNDAKKAQEDQKKDREDLENKKKANEEAKKNLAETLEKLNQDFEEANGKWESIRTKQESLQGETDRYAALERDSQAAWRKAQEKSSSVEKDLADKKARLERFKEEEAEELQKISEEGMTREEVETLKLPGTLNEMKNRDKVLAGKIADLGTVNPAGEEEYEEHLKKRNFYEEQINDMRGAEEELRTVIKDIDEKMASQFDEAFTKVNQEFGRIMQIMFQGGSAKLELTDPEHPLECGVEMYLQLPGKKRQPLTLMSGGERALTVIALLISFMAYRPAPFCFVDEIDAALDDSNVDRYSRMIAEYKKKTQFIVISHRKRTMEFADTLQGVTMGEKGVSSLVTVKMKDYVE</sequence>
<dbReference type="Gene3D" id="3.40.50.300">
    <property type="entry name" value="P-loop containing nucleotide triphosphate hydrolases"/>
    <property type="match status" value="2"/>
</dbReference>
<evidence type="ECO:0000256" key="1">
    <source>
        <dbReference type="ARBA" id="ARBA00022490"/>
    </source>
</evidence>
<feature type="binding site" evidence="6">
    <location>
        <begin position="32"/>
        <end position="39"/>
    </location>
    <ligand>
        <name>ATP</name>
        <dbReference type="ChEBI" id="CHEBI:30616"/>
    </ligand>
</feature>
<evidence type="ECO:0000256" key="2">
    <source>
        <dbReference type="ARBA" id="ARBA00022741"/>
    </source>
</evidence>
<dbReference type="RefSeq" id="WP_143332609.1">
    <property type="nucleotide sequence ID" value="NZ_AP019697.1"/>
</dbReference>
<evidence type="ECO:0000256" key="7">
    <source>
        <dbReference type="SAM" id="MobiDB-lite"/>
    </source>
</evidence>
<evidence type="ECO:0000256" key="5">
    <source>
        <dbReference type="ARBA" id="ARBA00023125"/>
    </source>
</evidence>
<dbReference type="GeneID" id="92716514"/>
<dbReference type="InterPro" id="IPR003395">
    <property type="entry name" value="RecF/RecN/SMC_N"/>
</dbReference>
<dbReference type="GO" id="GO:0005694">
    <property type="term" value="C:chromosome"/>
    <property type="evidence" value="ECO:0007669"/>
    <property type="project" value="InterPro"/>
</dbReference>
<evidence type="ECO:0000259" key="8">
    <source>
        <dbReference type="SMART" id="SM00968"/>
    </source>
</evidence>
<keyword evidence="3 6" id="KW-0067">ATP-binding</keyword>
<dbReference type="InterPro" id="IPR011890">
    <property type="entry name" value="SMC_prok"/>
</dbReference>
<keyword evidence="5 6" id="KW-0238">DNA-binding</keyword>
<dbReference type="SUPFAM" id="SSF75553">
    <property type="entry name" value="Smc hinge domain"/>
    <property type="match status" value="1"/>
</dbReference>
<dbReference type="HAMAP" id="MF_01894">
    <property type="entry name" value="Smc_prok"/>
    <property type="match status" value="1"/>
</dbReference>
<keyword evidence="2 6" id="KW-0547">Nucleotide-binding</keyword>
<feature type="coiled-coil region" evidence="6">
    <location>
        <begin position="989"/>
        <end position="1019"/>
    </location>
</feature>
<evidence type="ECO:0000313" key="9">
    <source>
        <dbReference type="EMBL" id="BBK25352.1"/>
    </source>
</evidence>
<dbReference type="InterPro" id="IPR024704">
    <property type="entry name" value="SMC"/>
</dbReference>
<dbReference type="Pfam" id="PF06470">
    <property type="entry name" value="SMC_hinge"/>
    <property type="match status" value="1"/>
</dbReference>
<feature type="coiled-coil region" evidence="6">
    <location>
        <begin position="234"/>
        <end position="275"/>
    </location>
</feature>
<dbReference type="InterPro" id="IPR010935">
    <property type="entry name" value="SMC_hinge"/>
</dbReference>